<keyword evidence="2" id="KW-1185">Reference proteome</keyword>
<dbReference type="AlphaFoldDB" id="A0A392RG54"/>
<protein>
    <submittedName>
        <fullName evidence="1">Uncharacterized protein</fullName>
    </submittedName>
</protein>
<organism evidence="1 2">
    <name type="scientific">Trifolium medium</name>
    <dbReference type="NCBI Taxonomy" id="97028"/>
    <lineage>
        <taxon>Eukaryota</taxon>
        <taxon>Viridiplantae</taxon>
        <taxon>Streptophyta</taxon>
        <taxon>Embryophyta</taxon>
        <taxon>Tracheophyta</taxon>
        <taxon>Spermatophyta</taxon>
        <taxon>Magnoliopsida</taxon>
        <taxon>eudicotyledons</taxon>
        <taxon>Gunneridae</taxon>
        <taxon>Pentapetalae</taxon>
        <taxon>rosids</taxon>
        <taxon>fabids</taxon>
        <taxon>Fabales</taxon>
        <taxon>Fabaceae</taxon>
        <taxon>Papilionoideae</taxon>
        <taxon>50 kb inversion clade</taxon>
        <taxon>NPAAA clade</taxon>
        <taxon>Hologalegina</taxon>
        <taxon>IRL clade</taxon>
        <taxon>Trifolieae</taxon>
        <taxon>Trifolium</taxon>
    </lineage>
</organism>
<accession>A0A392RG54</accession>
<dbReference type="Proteomes" id="UP000265520">
    <property type="component" value="Unassembled WGS sequence"/>
</dbReference>
<reference evidence="1 2" key="1">
    <citation type="journal article" date="2018" name="Front. Plant Sci.">
        <title>Red Clover (Trifolium pratense) and Zigzag Clover (T. medium) - A Picture of Genomic Similarities and Differences.</title>
        <authorList>
            <person name="Dluhosova J."/>
            <person name="Istvanek J."/>
            <person name="Nedelnik J."/>
            <person name="Repkova J."/>
        </authorList>
    </citation>
    <scope>NUCLEOTIDE SEQUENCE [LARGE SCALE GENOMIC DNA]</scope>
    <source>
        <strain evidence="2">cv. 10/8</strain>
        <tissue evidence="1">Leaf</tissue>
    </source>
</reference>
<comment type="caution">
    <text evidence="1">The sequence shown here is derived from an EMBL/GenBank/DDBJ whole genome shotgun (WGS) entry which is preliminary data.</text>
</comment>
<dbReference type="EMBL" id="LXQA010221516">
    <property type="protein sequence ID" value="MCI35239.1"/>
    <property type="molecule type" value="Genomic_DNA"/>
</dbReference>
<evidence type="ECO:0000313" key="2">
    <source>
        <dbReference type="Proteomes" id="UP000265520"/>
    </source>
</evidence>
<sequence length="101" mass="11587">EEDNASDVDSGCEEDDVLVLDGRTSLVTSYNKWYREQIIMPQEERDKKLAEITAKINANDEENVSGEDAAETNEAEERFANYIANTVKEYLTPFYPEDEEE</sequence>
<proteinExistence type="predicted"/>
<evidence type="ECO:0000313" key="1">
    <source>
        <dbReference type="EMBL" id="MCI35239.1"/>
    </source>
</evidence>
<feature type="non-terminal residue" evidence="1">
    <location>
        <position position="1"/>
    </location>
</feature>
<name>A0A392RG54_9FABA</name>